<proteinExistence type="predicted"/>
<dbReference type="AlphaFoldDB" id="A0A484K7X6"/>
<evidence type="ECO:0000256" key="2">
    <source>
        <dbReference type="SAM" id="MobiDB-lite"/>
    </source>
</evidence>
<dbReference type="EMBL" id="OOIL02000026">
    <property type="protein sequence ID" value="VFQ59427.1"/>
    <property type="molecule type" value="Genomic_DNA"/>
</dbReference>
<evidence type="ECO:0000313" key="3">
    <source>
        <dbReference type="EMBL" id="VFQ59427.1"/>
    </source>
</evidence>
<gene>
    <name evidence="3" type="ORF">CCAM_LOCUS1203</name>
</gene>
<keyword evidence="1" id="KW-0175">Coiled coil</keyword>
<sequence>MIEVVGQKRGRQAAADEAMKAAEAKQKELQEEVAQLTRELEEKENRCAALAAEKASQENRCVALEANKASLSLEVESVSARVVELEGEKYDLIQQLEVERSDRVRHAEGAVESFKSSPDFTVVAMERMEELTAAWLKTEPGAQWMVKEGTKSFNCRLFHAQQVFHDRLAQLPKGFSLPDPWLPSSLPLLGRVQPQSLSGRGELERVGRRGRRRSGRWSERPESRGQLSHIQCGWTFRLGRLNPPLFPHSFTNTCLSLFLRNDLSF</sequence>
<evidence type="ECO:0000256" key="1">
    <source>
        <dbReference type="SAM" id="Coils"/>
    </source>
</evidence>
<dbReference type="Gene3D" id="1.20.5.340">
    <property type="match status" value="1"/>
</dbReference>
<protein>
    <submittedName>
        <fullName evidence="3">Uncharacterized protein</fullName>
    </submittedName>
</protein>
<accession>A0A484K7X6</accession>
<keyword evidence="4" id="KW-1185">Reference proteome</keyword>
<reference evidence="3 4" key="1">
    <citation type="submission" date="2018-04" db="EMBL/GenBank/DDBJ databases">
        <authorList>
            <person name="Vogel A."/>
        </authorList>
    </citation>
    <scope>NUCLEOTIDE SEQUENCE [LARGE SCALE GENOMIC DNA]</scope>
</reference>
<feature type="region of interest" description="Disordered" evidence="2">
    <location>
        <begin position="199"/>
        <end position="222"/>
    </location>
</feature>
<organism evidence="3 4">
    <name type="scientific">Cuscuta campestris</name>
    <dbReference type="NCBI Taxonomy" id="132261"/>
    <lineage>
        <taxon>Eukaryota</taxon>
        <taxon>Viridiplantae</taxon>
        <taxon>Streptophyta</taxon>
        <taxon>Embryophyta</taxon>
        <taxon>Tracheophyta</taxon>
        <taxon>Spermatophyta</taxon>
        <taxon>Magnoliopsida</taxon>
        <taxon>eudicotyledons</taxon>
        <taxon>Gunneridae</taxon>
        <taxon>Pentapetalae</taxon>
        <taxon>asterids</taxon>
        <taxon>lamiids</taxon>
        <taxon>Solanales</taxon>
        <taxon>Convolvulaceae</taxon>
        <taxon>Cuscuteae</taxon>
        <taxon>Cuscuta</taxon>
        <taxon>Cuscuta subgen. Grammica</taxon>
        <taxon>Cuscuta sect. Cleistogrammica</taxon>
    </lineage>
</organism>
<name>A0A484K7X6_9ASTE</name>
<evidence type="ECO:0000313" key="4">
    <source>
        <dbReference type="Proteomes" id="UP000595140"/>
    </source>
</evidence>
<dbReference type="Proteomes" id="UP000595140">
    <property type="component" value="Unassembled WGS sequence"/>
</dbReference>
<feature type="coiled-coil region" evidence="1">
    <location>
        <begin position="12"/>
        <end position="88"/>
    </location>
</feature>